<evidence type="ECO:0000313" key="2">
    <source>
        <dbReference type="Proteomes" id="UP001232148"/>
    </source>
</evidence>
<dbReference type="EMBL" id="MU842810">
    <property type="protein sequence ID" value="KAK2035060.1"/>
    <property type="molecule type" value="Genomic_DNA"/>
</dbReference>
<dbReference type="Proteomes" id="UP001232148">
    <property type="component" value="Unassembled WGS sequence"/>
</dbReference>
<dbReference type="AlphaFoldDB" id="A0AAD9HTL7"/>
<organism evidence="1 2">
    <name type="scientific">Colletotrichum zoysiae</name>
    <dbReference type="NCBI Taxonomy" id="1216348"/>
    <lineage>
        <taxon>Eukaryota</taxon>
        <taxon>Fungi</taxon>
        <taxon>Dikarya</taxon>
        <taxon>Ascomycota</taxon>
        <taxon>Pezizomycotina</taxon>
        <taxon>Sordariomycetes</taxon>
        <taxon>Hypocreomycetidae</taxon>
        <taxon>Glomerellales</taxon>
        <taxon>Glomerellaceae</taxon>
        <taxon>Colletotrichum</taxon>
        <taxon>Colletotrichum graminicola species complex</taxon>
    </lineage>
</organism>
<evidence type="ECO:0000313" key="1">
    <source>
        <dbReference type="EMBL" id="KAK2035060.1"/>
    </source>
</evidence>
<gene>
    <name evidence="1" type="ORF">LX32DRAFT_252644</name>
</gene>
<sequence>MRSGLSPSHFPVLSISVVLVRIPRPCLPCSSPCTLRTCLAFAYQLTTLPPPCTVWPGVVSCLVSFRGGETAVALTSIVHQHHLPSLAAI</sequence>
<keyword evidence="2" id="KW-1185">Reference proteome</keyword>
<accession>A0AAD9HTL7</accession>
<protein>
    <submittedName>
        <fullName evidence="1">Uncharacterized protein</fullName>
    </submittedName>
</protein>
<reference evidence="1" key="1">
    <citation type="submission" date="2021-06" db="EMBL/GenBank/DDBJ databases">
        <title>Comparative genomics, transcriptomics and evolutionary studies reveal genomic signatures of adaptation to plant cell wall in hemibiotrophic fungi.</title>
        <authorList>
            <consortium name="DOE Joint Genome Institute"/>
            <person name="Baroncelli R."/>
            <person name="Diaz J.F."/>
            <person name="Benocci T."/>
            <person name="Peng M."/>
            <person name="Battaglia E."/>
            <person name="Haridas S."/>
            <person name="Andreopoulos W."/>
            <person name="Labutti K."/>
            <person name="Pangilinan J."/>
            <person name="Floch G.L."/>
            <person name="Makela M.R."/>
            <person name="Henrissat B."/>
            <person name="Grigoriev I.V."/>
            <person name="Crouch J.A."/>
            <person name="De Vries R.P."/>
            <person name="Sukno S.A."/>
            <person name="Thon M.R."/>
        </authorList>
    </citation>
    <scope>NUCLEOTIDE SEQUENCE</scope>
    <source>
        <strain evidence="1">MAFF235873</strain>
    </source>
</reference>
<comment type="caution">
    <text evidence="1">The sequence shown here is derived from an EMBL/GenBank/DDBJ whole genome shotgun (WGS) entry which is preliminary data.</text>
</comment>
<name>A0AAD9HTL7_9PEZI</name>
<proteinExistence type="predicted"/>